<evidence type="ECO:0000313" key="2">
    <source>
        <dbReference type="Proteomes" id="UP001330749"/>
    </source>
</evidence>
<keyword evidence="2" id="KW-1185">Reference proteome</keyword>
<proteinExistence type="predicted"/>
<name>A0ABU6N8C5_9BACI</name>
<evidence type="ECO:0000313" key="1">
    <source>
        <dbReference type="EMBL" id="MED3562298.1"/>
    </source>
</evidence>
<comment type="caution">
    <text evidence="1">The sequence shown here is derived from an EMBL/GenBank/DDBJ whole genome shotgun (WGS) entry which is preliminary data.</text>
</comment>
<protein>
    <submittedName>
        <fullName evidence="1">Uncharacterized protein</fullName>
    </submittedName>
</protein>
<dbReference type="RefSeq" id="WP_327967202.1">
    <property type="nucleotide sequence ID" value="NZ_JARMQG010000084.1"/>
</dbReference>
<accession>A0ABU6N8C5</accession>
<sequence length="97" mass="11451">MTTIQGRNTLAAFNSVGIAYAWDTNIKSVTEENGIVTVIHKPKGKKTFYKHTYTKDQEMKIYKGWLNVDLMKWEMESYEENAFEKLNQYQDKLLYVM</sequence>
<dbReference type="EMBL" id="JARMQG010000084">
    <property type="protein sequence ID" value="MED3562298.1"/>
    <property type="molecule type" value="Genomic_DNA"/>
</dbReference>
<dbReference type="Proteomes" id="UP001330749">
    <property type="component" value="Unassembled WGS sequence"/>
</dbReference>
<reference evidence="1 2" key="1">
    <citation type="submission" date="2023-03" db="EMBL/GenBank/DDBJ databases">
        <title>Bacillus Genome Sequencing.</title>
        <authorList>
            <person name="Dunlap C."/>
        </authorList>
    </citation>
    <scope>NUCLEOTIDE SEQUENCE [LARGE SCALE GENOMIC DNA]</scope>
    <source>
        <strain evidence="1 2">B-14544</strain>
    </source>
</reference>
<organism evidence="1 2">
    <name type="scientific">Bacillus xiapuensis</name>
    <dbReference type="NCBI Taxonomy" id="2014075"/>
    <lineage>
        <taxon>Bacteria</taxon>
        <taxon>Bacillati</taxon>
        <taxon>Bacillota</taxon>
        <taxon>Bacilli</taxon>
        <taxon>Bacillales</taxon>
        <taxon>Bacillaceae</taxon>
        <taxon>Bacillus</taxon>
    </lineage>
</organism>
<gene>
    <name evidence="1" type="ORF">P4447_07505</name>
</gene>